<feature type="non-terminal residue" evidence="1">
    <location>
        <position position="1"/>
    </location>
</feature>
<evidence type="ECO:0000313" key="2">
    <source>
        <dbReference type="Proteomes" id="UP000670527"/>
    </source>
</evidence>
<dbReference type="EMBL" id="JAGETX010000106">
    <property type="protein sequence ID" value="MBO3273561.1"/>
    <property type="molecule type" value="Genomic_DNA"/>
</dbReference>
<evidence type="ECO:0000313" key="1">
    <source>
        <dbReference type="EMBL" id="MBO3273561.1"/>
    </source>
</evidence>
<keyword evidence="2" id="KW-1185">Reference proteome</keyword>
<organism evidence="1 2">
    <name type="scientific">Hymenobacter defluvii</name>
    <dbReference type="NCBI Taxonomy" id="2054411"/>
    <lineage>
        <taxon>Bacteria</taxon>
        <taxon>Pseudomonadati</taxon>
        <taxon>Bacteroidota</taxon>
        <taxon>Cytophagia</taxon>
        <taxon>Cytophagales</taxon>
        <taxon>Hymenobacteraceae</taxon>
        <taxon>Hymenobacter</taxon>
    </lineage>
</organism>
<protein>
    <submittedName>
        <fullName evidence="1">Glycosyl transferase family 2</fullName>
    </submittedName>
</protein>
<keyword evidence="1" id="KW-0808">Transferase</keyword>
<dbReference type="Proteomes" id="UP000670527">
    <property type="component" value="Unassembled WGS sequence"/>
</dbReference>
<dbReference type="GO" id="GO:0016740">
    <property type="term" value="F:transferase activity"/>
    <property type="evidence" value="ECO:0007669"/>
    <property type="project" value="UniProtKB-KW"/>
</dbReference>
<gene>
    <name evidence="1" type="ORF">J4D97_23170</name>
</gene>
<sequence length="132" mass="15829">PYPYLKPYFGGFAEIIYKPWFTDTSKIYGYSDHPHLRRSSFLEKFGRYKEDIKSDRTEYLMCISFIQNKGKGIFYNNFNSLFAQENTSDEPSTVTRADWRRSNNLLIMIVRNIFRQVKYNFDIHLGKRVKDL</sequence>
<comment type="caution">
    <text evidence="1">The sequence shown here is derived from an EMBL/GenBank/DDBJ whole genome shotgun (WGS) entry which is preliminary data.</text>
</comment>
<name>A0ABS3TIS1_9BACT</name>
<accession>A0ABS3TIS1</accession>
<reference evidence="1 2" key="1">
    <citation type="submission" date="2021-03" db="EMBL/GenBank/DDBJ databases">
        <authorList>
            <person name="Kim M.K."/>
        </authorList>
    </citation>
    <scope>NUCLEOTIDE SEQUENCE [LARGE SCALE GENOMIC DNA]</scope>
    <source>
        <strain evidence="1 2">BT507</strain>
    </source>
</reference>
<proteinExistence type="predicted"/>